<evidence type="ECO:0000313" key="2">
    <source>
        <dbReference type="EMBL" id="GAA3898035.1"/>
    </source>
</evidence>
<dbReference type="Gene3D" id="3.40.50.12370">
    <property type="match status" value="1"/>
</dbReference>
<protein>
    <recommendedName>
        <fullName evidence="1">UspA domain-containing protein</fullName>
    </recommendedName>
</protein>
<dbReference type="RefSeq" id="WP_345553717.1">
    <property type="nucleotide sequence ID" value="NZ_BAAAZA010000039.1"/>
</dbReference>
<evidence type="ECO:0000313" key="3">
    <source>
        <dbReference type="Proteomes" id="UP001501563"/>
    </source>
</evidence>
<dbReference type="InterPro" id="IPR006016">
    <property type="entry name" value="UspA"/>
</dbReference>
<dbReference type="Proteomes" id="UP001501563">
    <property type="component" value="Unassembled WGS sequence"/>
</dbReference>
<dbReference type="Pfam" id="PF00582">
    <property type="entry name" value="Usp"/>
    <property type="match status" value="1"/>
</dbReference>
<dbReference type="EMBL" id="BAAAZA010000039">
    <property type="protein sequence ID" value="GAA3898035.1"/>
    <property type="molecule type" value="Genomic_DNA"/>
</dbReference>
<feature type="domain" description="UspA" evidence="1">
    <location>
        <begin position="8"/>
        <end position="145"/>
    </location>
</feature>
<dbReference type="SUPFAM" id="SSF52402">
    <property type="entry name" value="Adenine nucleotide alpha hydrolases-like"/>
    <property type="match status" value="1"/>
</dbReference>
<organism evidence="2 3">
    <name type="scientific">Streptomyces lannensis</name>
    <dbReference type="NCBI Taxonomy" id="766498"/>
    <lineage>
        <taxon>Bacteria</taxon>
        <taxon>Bacillati</taxon>
        <taxon>Actinomycetota</taxon>
        <taxon>Actinomycetes</taxon>
        <taxon>Kitasatosporales</taxon>
        <taxon>Streptomycetaceae</taxon>
        <taxon>Streptomyces</taxon>
    </lineage>
</organism>
<comment type="caution">
    <text evidence="2">The sequence shown here is derived from an EMBL/GenBank/DDBJ whole genome shotgun (WGS) entry which is preliminary data.</text>
</comment>
<evidence type="ECO:0000259" key="1">
    <source>
        <dbReference type="Pfam" id="PF00582"/>
    </source>
</evidence>
<name>A0ABP7LAG6_9ACTN</name>
<accession>A0ABP7LAG6</accession>
<keyword evidence="3" id="KW-1185">Reference proteome</keyword>
<gene>
    <name evidence="2" type="ORF">GCM10022207_77940</name>
</gene>
<sequence length="189" mass="20624">MDSPSQQQRIVVGVSGSLNSLVALQRAGTEARLTGRRLLAVLVWRHCDTDPPPETNRSPLKGTRTAAMRLLKNILNDVFAATHDTVPISGLVISGSAGRTLVQIANRETDLLVIGGRHHSKLSRWRSPVAHYCLTHASCPVLTVPPPPLQLDLEALTRKKQLLGATADDPLHTLHHLPLQRPAYTDTDQ</sequence>
<dbReference type="CDD" id="cd00293">
    <property type="entry name" value="USP-like"/>
    <property type="match status" value="1"/>
</dbReference>
<proteinExistence type="predicted"/>
<reference evidence="3" key="1">
    <citation type="journal article" date="2019" name="Int. J. Syst. Evol. Microbiol.">
        <title>The Global Catalogue of Microorganisms (GCM) 10K type strain sequencing project: providing services to taxonomists for standard genome sequencing and annotation.</title>
        <authorList>
            <consortium name="The Broad Institute Genomics Platform"/>
            <consortium name="The Broad Institute Genome Sequencing Center for Infectious Disease"/>
            <person name="Wu L."/>
            <person name="Ma J."/>
        </authorList>
    </citation>
    <scope>NUCLEOTIDE SEQUENCE [LARGE SCALE GENOMIC DNA]</scope>
    <source>
        <strain evidence="3">JCM 16578</strain>
    </source>
</reference>